<keyword evidence="11" id="KW-0472">Membrane</keyword>
<dbReference type="GO" id="GO:0005576">
    <property type="term" value="C:extracellular region"/>
    <property type="evidence" value="ECO:0007669"/>
    <property type="project" value="UniProtKB-SubCell"/>
</dbReference>
<dbReference type="Pfam" id="PF00023">
    <property type="entry name" value="Ank"/>
    <property type="match status" value="1"/>
</dbReference>
<evidence type="ECO:0000256" key="10">
    <source>
        <dbReference type="ARBA" id="ARBA00023043"/>
    </source>
</evidence>
<dbReference type="GO" id="GO:0044231">
    <property type="term" value="C:host cell presynaptic membrane"/>
    <property type="evidence" value="ECO:0007669"/>
    <property type="project" value="UniProtKB-KW"/>
</dbReference>
<dbReference type="Gene3D" id="1.25.40.20">
    <property type="entry name" value="Ankyrin repeat-containing domain"/>
    <property type="match status" value="2"/>
</dbReference>
<keyword evidence="14" id="KW-1185">Reference proteome</keyword>
<accession>A0A8X6TZ20</accession>
<evidence type="ECO:0000256" key="6">
    <source>
        <dbReference type="ARBA" id="ARBA00022656"/>
    </source>
</evidence>
<evidence type="ECO:0000256" key="11">
    <source>
        <dbReference type="ARBA" id="ARBA00023298"/>
    </source>
</evidence>
<dbReference type="PANTHER" id="PTHR24171:SF9">
    <property type="entry name" value="ANKYRIN REPEAT DOMAIN-CONTAINING PROTEIN 39"/>
    <property type="match status" value="1"/>
</dbReference>
<dbReference type="SUPFAM" id="SSF48403">
    <property type="entry name" value="Ankyrin repeat"/>
    <property type="match status" value="1"/>
</dbReference>
<evidence type="ECO:0000256" key="5">
    <source>
        <dbReference type="ARBA" id="ARBA00022537"/>
    </source>
</evidence>
<feature type="repeat" description="ANK" evidence="12">
    <location>
        <begin position="42"/>
        <end position="69"/>
    </location>
</feature>
<keyword evidence="11" id="KW-1053">Target membrane</keyword>
<dbReference type="EMBL" id="BMAW01116932">
    <property type="protein sequence ID" value="GFT72807.1"/>
    <property type="molecule type" value="Genomic_DNA"/>
</dbReference>
<comment type="caution">
    <text evidence="13">The sequence shown here is derived from an EMBL/GenBank/DDBJ whole genome shotgun (WGS) entry which is preliminary data.</text>
</comment>
<keyword evidence="5" id="KW-1052">Target cell membrane</keyword>
<evidence type="ECO:0000256" key="4">
    <source>
        <dbReference type="ARBA" id="ARBA00022525"/>
    </source>
</evidence>
<keyword evidence="9" id="KW-0638">Presynaptic neurotoxin</keyword>
<evidence type="ECO:0000256" key="12">
    <source>
        <dbReference type="PROSITE-ProRule" id="PRU00023"/>
    </source>
</evidence>
<protein>
    <submittedName>
        <fullName evidence="13">Ankyrin repeat domain-containing protein 29</fullName>
    </submittedName>
</protein>
<dbReference type="PRINTS" id="PR01415">
    <property type="entry name" value="ANKYRIN"/>
</dbReference>
<dbReference type="InterPro" id="IPR002110">
    <property type="entry name" value="Ankyrin_rpt"/>
</dbReference>
<evidence type="ECO:0000256" key="9">
    <source>
        <dbReference type="ARBA" id="ARBA00023028"/>
    </source>
</evidence>
<reference evidence="13" key="1">
    <citation type="submission" date="2020-08" db="EMBL/GenBank/DDBJ databases">
        <title>Multicomponent nature underlies the extraordinary mechanical properties of spider dragline silk.</title>
        <authorList>
            <person name="Kono N."/>
            <person name="Nakamura H."/>
            <person name="Mori M."/>
            <person name="Yoshida Y."/>
            <person name="Ohtoshi R."/>
            <person name="Malay A.D."/>
            <person name="Moran D.A.P."/>
            <person name="Tomita M."/>
            <person name="Numata K."/>
            <person name="Arakawa K."/>
        </authorList>
    </citation>
    <scope>NUCLEOTIDE SEQUENCE</scope>
</reference>
<gene>
    <name evidence="13" type="primary">NCL1_43721</name>
    <name evidence="13" type="ORF">NPIL_94891</name>
</gene>
<feature type="repeat" description="ANK" evidence="12">
    <location>
        <begin position="103"/>
        <end position="135"/>
    </location>
</feature>
<dbReference type="GO" id="GO:0044218">
    <property type="term" value="C:other organism cell membrane"/>
    <property type="evidence" value="ECO:0007669"/>
    <property type="project" value="UniProtKB-KW"/>
</dbReference>
<dbReference type="Pfam" id="PF12796">
    <property type="entry name" value="Ank_2"/>
    <property type="match status" value="3"/>
</dbReference>
<keyword evidence="3" id="KW-0268">Exocytosis</keyword>
<dbReference type="PROSITE" id="PS50088">
    <property type="entry name" value="ANK_REPEAT"/>
    <property type="match status" value="7"/>
</dbReference>
<dbReference type="AlphaFoldDB" id="A0A8X6TZ20"/>
<organism evidence="13 14">
    <name type="scientific">Nephila pilipes</name>
    <name type="common">Giant wood spider</name>
    <name type="synonym">Nephila maculata</name>
    <dbReference type="NCBI Taxonomy" id="299642"/>
    <lineage>
        <taxon>Eukaryota</taxon>
        <taxon>Metazoa</taxon>
        <taxon>Ecdysozoa</taxon>
        <taxon>Arthropoda</taxon>
        <taxon>Chelicerata</taxon>
        <taxon>Arachnida</taxon>
        <taxon>Araneae</taxon>
        <taxon>Araneomorphae</taxon>
        <taxon>Entelegynae</taxon>
        <taxon>Araneoidea</taxon>
        <taxon>Nephilidae</taxon>
        <taxon>Nephila</taxon>
    </lineage>
</organism>
<feature type="repeat" description="ANK" evidence="12">
    <location>
        <begin position="247"/>
        <end position="279"/>
    </location>
</feature>
<dbReference type="SMART" id="SM00248">
    <property type="entry name" value="ANK"/>
    <property type="match status" value="8"/>
</dbReference>
<evidence type="ECO:0000313" key="13">
    <source>
        <dbReference type="EMBL" id="GFT72807.1"/>
    </source>
</evidence>
<keyword evidence="7" id="KW-0528">Neurotoxin</keyword>
<dbReference type="PANTHER" id="PTHR24171">
    <property type="entry name" value="ANKYRIN REPEAT DOMAIN-CONTAINING PROTEIN 39-RELATED"/>
    <property type="match status" value="1"/>
</dbReference>
<keyword evidence="10 12" id="KW-0040">ANK repeat</keyword>
<feature type="repeat" description="ANK" evidence="12">
    <location>
        <begin position="279"/>
        <end position="311"/>
    </location>
</feature>
<dbReference type="InterPro" id="IPR036770">
    <property type="entry name" value="Ankyrin_rpt-contain_sf"/>
</dbReference>
<dbReference type="GO" id="GO:0006887">
    <property type="term" value="P:exocytosis"/>
    <property type="evidence" value="ECO:0007669"/>
    <property type="project" value="UniProtKB-KW"/>
</dbReference>
<keyword evidence="4" id="KW-0964">Secreted</keyword>
<dbReference type="OrthoDB" id="6409741at2759"/>
<name>A0A8X6TZ20_NEPPI</name>
<dbReference type="PROSITE" id="PS50297">
    <property type="entry name" value="ANK_REP_REGION"/>
    <property type="match status" value="5"/>
</dbReference>
<evidence type="ECO:0000256" key="3">
    <source>
        <dbReference type="ARBA" id="ARBA00022483"/>
    </source>
</evidence>
<keyword evidence="8" id="KW-0677">Repeat</keyword>
<evidence type="ECO:0000313" key="14">
    <source>
        <dbReference type="Proteomes" id="UP000887013"/>
    </source>
</evidence>
<evidence type="ECO:0000256" key="7">
    <source>
        <dbReference type="ARBA" id="ARBA00022699"/>
    </source>
</evidence>
<dbReference type="GO" id="GO:0090729">
    <property type="term" value="F:toxin activity"/>
    <property type="evidence" value="ECO:0007669"/>
    <property type="project" value="UniProtKB-KW"/>
</dbReference>
<evidence type="ECO:0000256" key="1">
    <source>
        <dbReference type="ARBA" id="ARBA00004175"/>
    </source>
</evidence>
<feature type="repeat" description="ANK" evidence="12">
    <location>
        <begin position="214"/>
        <end position="246"/>
    </location>
</feature>
<comment type="subcellular location">
    <subcellularLocation>
        <location evidence="2">Secreted</location>
    </subcellularLocation>
    <subcellularLocation>
        <location evidence="1">Target cell membrane</location>
    </subcellularLocation>
</comment>
<evidence type="ECO:0000256" key="2">
    <source>
        <dbReference type="ARBA" id="ARBA00004613"/>
    </source>
</evidence>
<sequence>MFQYHDSEPEIFELDTRFQGLAAQGYTCFNNDKTVAPTPAILHRAALKGDVQLLKRALDAGVSVDCSDNDATSALILACRYNQYDCAKMLLEHGANPSAQRMDGSSALCYAAYGGYLPIVKLLIKYGADIQACGMDGATPFLLACQLNYLDIVQELLATDPQHEKQMISNSTPIYVAAQNAHASIVQFLISRGADINIQRRFPRKPGEDVSITNGSTPLFVACQNGHAPLVKKLVQWGADVNLARDDGCSPLLKAAHKGFTNIVEFLLSKGAYNGLQKNGEAPLHIAAYYGHMLVLKSLVQHGADVNLRDKHGVTAYAKAQEGGHEIAVRYLARVVSERNLAANPTFS</sequence>
<feature type="repeat" description="ANK" evidence="12">
    <location>
        <begin position="169"/>
        <end position="201"/>
    </location>
</feature>
<keyword evidence="6" id="KW-0800">Toxin</keyword>
<evidence type="ECO:0000256" key="8">
    <source>
        <dbReference type="ARBA" id="ARBA00022737"/>
    </source>
</evidence>
<dbReference type="Proteomes" id="UP000887013">
    <property type="component" value="Unassembled WGS sequence"/>
</dbReference>
<proteinExistence type="predicted"/>
<feature type="repeat" description="ANK" evidence="12">
    <location>
        <begin position="70"/>
        <end position="102"/>
    </location>
</feature>